<organism evidence="1 2">
    <name type="scientific">Molorchus minor</name>
    <dbReference type="NCBI Taxonomy" id="1323400"/>
    <lineage>
        <taxon>Eukaryota</taxon>
        <taxon>Metazoa</taxon>
        <taxon>Ecdysozoa</taxon>
        <taxon>Arthropoda</taxon>
        <taxon>Hexapoda</taxon>
        <taxon>Insecta</taxon>
        <taxon>Pterygota</taxon>
        <taxon>Neoptera</taxon>
        <taxon>Endopterygota</taxon>
        <taxon>Coleoptera</taxon>
        <taxon>Polyphaga</taxon>
        <taxon>Cucujiformia</taxon>
        <taxon>Chrysomeloidea</taxon>
        <taxon>Cerambycidae</taxon>
        <taxon>Lamiinae</taxon>
        <taxon>Monochamini</taxon>
        <taxon>Molorchus</taxon>
    </lineage>
</organism>
<gene>
    <name evidence="1" type="ORF">NQ317_007972</name>
</gene>
<accession>A0ABQ9JJS0</accession>
<proteinExistence type="predicted"/>
<dbReference type="Proteomes" id="UP001162164">
    <property type="component" value="Unassembled WGS sequence"/>
</dbReference>
<dbReference type="EMBL" id="JAPWTJ010000505">
    <property type="protein sequence ID" value="KAJ8977844.1"/>
    <property type="molecule type" value="Genomic_DNA"/>
</dbReference>
<feature type="non-terminal residue" evidence="1">
    <location>
        <position position="70"/>
    </location>
</feature>
<dbReference type="PANTHER" id="PTHR10338:SF108">
    <property type="entry name" value="INTER-ALPHA-TRYPSIN INHIBITOR HEAVY CHAIN H4-LIKE PROTEIN"/>
    <property type="match status" value="1"/>
</dbReference>
<keyword evidence="2" id="KW-1185">Reference proteome</keyword>
<reference evidence="1" key="1">
    <citation type="journal article" date="2023" name="Insect Mol. Biol.">
        <title>Genome sequencing provides insights into the evolution of gene families encoding plant cell wall-degrading enzymes in longhorned beetles.</title>
        <authorList>
            <person name="Shin N.R."/>
            <person name="Okamura Y."/>
            <person name="Kirsch R."/>
            <person name="Pauchet Y."/>
        </authorList>
    </citation>
    <scope>NUCLEOTIDE SEQUENCE</scope>
    <source>
        <strain evidence="1">MMC_N1</strain>
    </source>
</reference>
<dbReference type="InterPro" id="IPR050934">
    <property type="entry name" value="ITIH"/>
</dbReference>
<evidence type="ECO:0000313" key="2">
    <source>
        <dbReference type="Proteomes" id="UP001162164"/>
    </source>
</evidence>
<sequence length="70" mass="7714">MANVTLFLPRKPVTSLERLWAYLTVKQTLAKKGFPLDLALKYSFVTDVTSLVVVKPNDTSAVDTENAASE</sequence>
<comment type="caution">
    <text evidence="1">The sequence shown here is derived from an EMBL/GenBank/DDBJ whole genome shotgun (WGS) entry which is preliminary data.</text>
</comment>
<evidence type="ECO:0000313" key="1">
    <source>
        <dbReference type="EMBL" id="KAJ8977844.1"/>
    </source>
</evidence>
<name>A0ABQ9JJS0_9CUCU</name>
<protein>
    <submittedName>
        <fullName evidence="1">Uncharacterized protein</fullName>
    </submittedName>
</protein>
<dbReference type="PANTHER" id="PTHR10338">
    <property type="entry name" value="INTER-ALPHA-TRYPSIN INHIBITOR HEAVY CHAIN FAMILY MEMBER"/>
    <property type="match status" value="1"/>
</dbReference>